<evidence type="ECO:0000256" key="1">
    <source>
        <dbReference type="ARBA" id="ARBA00004141"/>
    </source>
</evidence>
<dbReference type="FunCoup" id="A0A2K1KFA4">
    <property type="interactions" value="6"/>
</dbReference>
<dbReference type="Gramene" id="Pp3c6_11630V3.1">
    <property type="protein sequence ID" value="Pp3c6_11630V3.1"/>
    <property type="gene ID" value="Pp3c6_11630"/>
</dbReference>
<dbReference type="InterPro" id="IPR045069">
    <property type="entry name" value="MATE_euk"/>
</dbReference>
<keyword evidence="3 6" id="KW-0812">Transmembrane</keyword>
<reference evidence="8 10" key="1">
    <citation type="journal article" date="2008" name="Science">
        <title>The Physcomitrella genome reveals evolutionary insights into the conquest of land by plants.</title>
        <authorList>
            <person name="Rensing S."/>
            <person name="Lang D."/>
            <person name="Zimmer A."/>
            <person name="Terry A."/>
            <person name="Salamov A."/>
            <person name="Shapiro H."/>
            <person name="Nishiyama T."/>
            <person name="Perroud P.-F."/>
            <person name="Lindquist E."/>
            <person name="Kamisugi Y."/>
            <person name="Tanahashi T."/>
            <person name="Sakakibara K."/>
            <person name="Fujita T."/>
            <person name="Oishi K."/>
            <person name="Shin-I T."/>
            <person name="Kuroki Y."/>
            <person name="Toyoda A."/>
            <person name="Suzuki Y."/>
            <person name="Hashimoto A."/>
            <person name="Yamaguchi K."/>
            <person name="Sugano A."/>
            <person name="Kohara Y."/>
            <person name="Fujiyama A."/>
            <person name="Anterola A."/>
            <person name="Aoki S."/>
            <person name="Ashton N."/>
            <person name="Barbazuk W.B."/>
            <person name="Barker E."/>
            <person name="Bennetzen J."/>
            <person name="Bezanilla M."/>
            <person name="Blankenship R."/>
            <person name="Cho S.H."/>
            <person name="Dutcher S."/>
            <person name="Estelle M."/>
            <person name="Fawcett J.A."/>
            <person name="Gundlach H."/>
            <person name="Hanada K."/>
            <person name="Heyl A."/>
            <person name="Hicks K.A."/>
            <person name="Hugh J."/>
            <person name="Lohr M."/>
            <person name="Mayer K."/>
            <person name="Melkozernov A."/>
            <person name="Murata T."/>
            <person name="Nelson D."/>
            <person name="Pils B."/>
            <person name="Prigge M."/>
            <person name="Reiss B."/>
            <person name="Renner T."/>
            <person name="Rombauts S."/>
            <person name="Rushton P."/>
            <person name="Sanderfoot A."/>
            <person name="Schween G."/>
            <person name="Shiu S.-H."/>
            <person name="Stueber K."/>
            <person name="Theodoulou F.L."/>
            <person name="Tu H."/>
            <person name="Van de Peer Y."/>
            <person name="Verrier P.J."/>
            <person name="Waters E."/>
            <person name="Wood A."/>
            <person name="Yang L."/>
            <person name="Cove D."/>
            <person name="Cuming A."/>
            <person name="Hasebe M."/>
            <person name="Lucas S."/>
            <person name="Mishler D.B."/>
            <person name="Reski R."/>
            <person name="Grigoriev I."/>
            <person name="Quatrano R.S."/>
            <person name="Boore J.L."/>
        </authorList>
    </citation>
    <scope>NUCLEOTIDE SEQUENCE [LARGE SCALE GENOMIC DNA]</scope>
    <source>
        <strain evidence="9 10">cv. Gransden 2004</strain>
    </source>
</reference>
<protein>
    <recommendedName>
        <fullName evidence="6">Protein DETOXIFICATION</fullName>
    </recommendedName>
    <alternativeName>
        <fullName evidence="6">Multidrug and toxic compound extrusion protein</fullName>
    </alternativeName>
</protein>
<sequence>MQAWGWIMQSSRLLLNFSCMDNRMQFHSESTVQSSDDESDIDFRESEPLIQINLEMPPSSDDELESFVGSKSEFLIKGSSMSNPLQFHRENALPSSDDESDSDHSRESVPLFHVHSKVPPSSDDESEKSPCEEDLLHQCPLPCQIFEELKKLLEIAGPLAALNCVVYVRAMVSVLCLGRLGGLQLAGGALSIGFTNITGYSVLAGLASGMDPICSQAYGCENYNLIGLALQRTILILLSACLPISVLWYNLESILLALRQDPEITAVASMFCLYSLPDLLANSFLQPLRIYLKSQGLAAPMFWCSALAVLLHVPLNILLVFVLELGVPGVAIAAVCTNFNMVFFILVYLLYSGVLKGTWVPWSTECLRGWGPLLTLALPSCLALCLEWWWYEIVTLLAGYLPNPQVAVATTGVIIQTTALMYTFPQALSSSVSTRVGNELGAGKPARARIATFVALCCALVVAIVSLTWTTALRSVWGHVFTEDENVLALTAAVLPLVGLCELGNCPQTTGVGVLRGSARPAVGARINLGSFYAVGTPVAVALAFWFKIGFGGLWYGLLAAQIACAASILFVVLRTDWAAEAKRARDLTGPVPKELQVTVKTSNRIVPVDMDIDELLKPGLFSPKKPQSEGPIRIGNLETEMIMVIVDGGAGQHFNHCGNIIAQKESYQCI</sequence>
<feature type="region of interest" description="Disordered" evidence="7">
    <location>
        <begin position="90"/>
        <end position="131"/>
    </location>
</feature>
<accession>A0A2K1KFA4</accession>
<dbReference type="GO" id="GO:0022857">
    <property type="term" value="F:transmembrane transporter activity"/>
    <property type="evidence" value="ECO:0000318"/>
    <property type="project" value="GO_Central"/>
</dbReference>
<dbReference type="GO" id="GO:1990961">
    <property type="term" value="P:xenobiotic detoxification by transmembrane export across the plasma membrane"/>
    <property type="evidence" value="ECO:0007669"/>
    <property type="project" value="InterPro"/>
</dbReference>
<evidence type="ECO:0000313" key="9">
    <source>
        <dbReference type="EnsemblPlants" id="Pp3c6_11630V3.1"/>
    </source>
</evidence>
<keyword evidence="10" id="KW-1185">Reference proteome</keyword>
<dbReference type="EnsemblPlants" id="Pp3c6_11630V3.2">
    <property type="protein sequence ID" value="Pp3c6_11630V3.2"/>
    <property type="gene ID" value="Pp3c6_11630"/>
</dbReference>
<dbReference type="GO" id="GO:0015297">
    <property type="term" value="F:antiporter activity"/>
    <property type="evidence" value="ECO:0007669"/>
    <property type="project" value="InterPro"/>
</dbReference>
<evidence type="ECO:0000256" key="6">
    <source>
        <dbReference type="RuleBase" id="RU004914"/>
    </source>
</evidence>
<feature type="transmembrane region" description="Helical" evidence="6">
    <location>
        <begin position="372"/>
        <end position="391"/>
    </location>
</feature>
<dbReference type="AlphaFoldDB" id="A0A2K1KFA4"/>
<dbReference type="Gramene" id="Pp3c6_11630V3.3">
    <property type="protein sequence ID" value="Pp3c6_11630V3.3"/>
    <property type="gene ID" value="Pp3c6_11630"/>
</dbReference>
<dbReference type="EMBL" id="ABEU02000006">
    <property type="protein sequence ID" value="PNR52455.1"/>
    <property type="molecule type" value="Genomic_DNA"/>
</dbReference>
<feature type="transmembrane region" description="Helical" evidence="6">
    <location>
        <begin position="297"/>
        <end position="323"/>
    </location>
</feature>
<evidence type="ECO:0000256" key="3">
    <source>
        <dbReference type="ARBA" id="ARBA00022692"/>
    </source>
</evidence>
<evidence type="ECO:0000313" key="8">
    <source>
        <dbReference type="EMBL" id="PNR52455.1"/>
    </source>
</evidence>
<reference evidence="8 10" key="2">
    <citation type="journal article" date="2018" name="Plant J.">
        <title>The Physcomitrella patens chromosome-scale assembly reveals moss genome structure and evolution.</title>
        <authorList>
            <person name="Lang D."/>
            <person name="Ullrich K.K."/>
            <person name="Murat F."/>
            <person name="Fuchs J."/>
            <person name="Jenkins J."/>
            <person name="Haas F.B."/>
            <person name="Piednoel M."/>
            <person name="Gundlach H."/>
            <person name="Van Bel M."/>
            <person name="Meyberg R."/>
            <person name="Vives C."/>
            <person name="Morata J."/>
            <person name="Symeonidi A."/>
            <person name="Hiss M."/>
            <person name="Muchero W."/>
            <person name="Kamisugi Y."/>
            <person name="Saleh O."/>
            <person name="Blanc G."/>
            <person name="Decker E.L."/>
            <person name="van Gessel N."/>
            <person name="Grimwood J."/>
            <person name="Hayes R.D."/>
            <person name="Graham S.W."/>
            <person name="Gunter L.E."/>
            <person name="McDaniel S.F."/>
            <person name="Hoernstein S.N.W."/>
            <person name="Larsson A."/>
            <person name="Li F.W."/>
            <person name="Perroud P.F."/>
            <person name="Phillips J."/>
            <person name="Ranjan P."/>
            <person name="Rokshar D.S."/>
            <person name="Rothfels C.J."/>
            <person name="Schneider L."/>
            <person name="Shu S."/>
            <person name="Stevenson D.W."/>
            <person name="Thummler F."/>
            <person name="Tillich M."/>
            <person name="Villarreal Aguilar J.C."/>
            <person name="Widiez T."/>
            <person name="Wong G.K."/>
            <person name="Wymore A."/>
            <person name="Zhang Y."/>
            <person name="Zimmer A.D."/>
            <person name="Quatrano R.S."/>
            <person name="Mayer K.F.X."/>
            <person name="Goodstein D."/>
            <person name="Casacuberta J.M."/>
            <person name="Vandepoele K."/>
            <person name="Reski R."/>
            <person name="Cuming A.C."/>
            <person name="Tuskan G.A."/>
            <person name="Maumus F."/>
            <person name="Salse J."/>
            <person name="Schmutz J."/>
            <person name="Rensing S.A."/>
        </authorList>
    </citation>
    <scope>NUCLEOTIDE SEQUENCE [LARGE SCALE GENOMIC DNA]</scope>
    <source>
        <strain evidence="9 10">cv. Gransden 2004</strain>
    </source>
</reference>
<feature type="transmembrane region" description="Helical" evidence="6">
    <location>
        <begin position="234"/>
        <end position="258"/>
    </location>
</feature>
<feature type="transmembrane region" description="Helical" evidence="6">
    <location>
        <begin position="406"/>
        <end position="425"/>
    </location>
</feature>
<feature type="transmembrane region" description="Helical" evidence="6">
    <location>
        <begin position="553"/>
        <end position="574"/>
    </location>
</feature>
<comment type="subcellular location">
    <subcellularLocation>
        <location evidence="1">Membrane</location>
        <topology evidence="1">Multi-pass membrane protein</topology>
    </subcellularLocation>
</comment>
<feature type="transmembrane region" description="Helical" evidence="6">
    <location>
        <begin position="329"/>
        <end position="351"/>
    </location>
</feature>
<comment type="caution">
    <text evidence="6">Lacks conserved residue(s) required for the propagation of feature annotation.</text>
</comment>
<dbReference type="OrthoDB" id="2126698at2759"/>
<feature type="transmembrane region" description="Helical" evidence="6">
    <location>
        <begin position="487"/>
        <end position="506"/>
    </location>
</feature>
<evidence type="ECO:0000256" key="7">
    <source>
        <dbReference type="SAM" id="MobiDB-lite"/>
    </source>
</evidence>
<dbReference type="Gramene" id="Pp3c6_11630V3.2">
    <property type="protein sequence ID" value="Pp3c6_11630V3.2"/>
    <property type="gene ID" value="Pp3c6_11630"/>
</dbReference>
<dbReference type="PANTHER" id="PTHR11206">
    <property type="entry name" value="MULTIDRUG RESISTANCE PROTEIN"/>
    <property type="match status" value="1"/>
</dbReference>
<evidence type="ECO:0000256" key="4">
    <source>
        <dbReference type="ARBA" id="ARBA00022989"/>
    </source>
</evidence>
<keyword evidence="5 6" id="KW-0472">Membrane</keyword>
<dbReference type="KEGG" id="ppp:112283665"/>
<proteinExistence type="inferred from homology"/>
<dbReference type="GO" id="GO:0042910">
    <property type="term" value="F:xenobiotic transmembrane transporter activity"/>
    <property type="evidence" value="ECO:0007669"/>
    <property type="project" value="InterPro"/>
</dbReference>
<keyword evidence="4 6" id="KW-1133">Transmembrane helix</keyword>
<dbReference type="GO" id="GO:0016020">
    <property type="term" value="C:membrane"/>
    <property type="evidence" value="ECO:0000318"/>
    <property type="project" value="GO_Central"/>
</dbReference>
<evidence type="ECO:0000313" key="10">
    <source>
        <dbReference type="Proteomes" id="UP000006727"/>
    </source>
</evidence>
<dbReference type="Pfam" id="PF01554">
    <property type="entry name" value="MatE"/>
    <property type="match status" value="2"/>
</dbReference>
<name>A0A2K1KFA4_PHYPA</name>
<dbReference type="GeneID" id="112283665"/>
<comment type="similarity">
    <text evidence="2 6">Belongs to the multi antimicrobial extrusion (MATE) (TC 2.A.66.1) family.</text>
</comment>
<dbReference type="NCBIfam" id="TIGR00797">
    <property type="entry name" value="matE"/>
    <property type="match status" value="1"/>
</dbReference>
<dbReference type="EnsemblPlants" id="Pp3c6_11630V3.1">
    <property type="protein sequence ID" value="Pp3c6_11630V3.1"/>
    <property type="gene ID" value="Pp3c6_11630"/>
</dbReference>
<dbReference type="RefSeq" id="XP_024378473.1">
    <property type="nucleotide sequence ID" value="XM_024522705.2"/>
</dbReference>
<dbReference type="EnsemblPlants" id="Pp3c6_11630V3.3">
    <property type="protein sequence ID" value="Pp3c6_11630V3.3"/>
    <property type="gene ID" value="Pp3c6_11630"/>
</dbReference>
<dbReference type="InterPro" id="IPR002528">
    <property type="entry name" value="MATE_fam"/>
</dbReference>
<feature type="transmembrane region" description="Helical" evidence="6">
    <location>
        <begin position="446"/>
        <end position="467"/>
    </location>
</feature>
<dbReference type="Proteomes" id="UP000006727">
    <property type="component" value="Chromosome 6"/>
</dbReference>
<feature type="transmembrane region" description="Helical" evidence="6">
    <location>
        <begin position="527"/>
        <end position="547"/>
    </location>
</feature>
<dbReference type="STRING" id="3218.A0A2K1KFA4"/>
<dbReference type="CDD" id="cd13132">
    <property type="entry name" value="MATE_eukaryotic"/>
    <property type="match status" value="1"/>
</dbReference>
<evidence type="ECO:0000256" key="2">
    <source>
        <dbReference type="ARBA" id="ARBA00010199"/>
    </source>
</evidence>
<reference evidence="9" key="3">
    <citation type="submission" date="2020-12" db="UniProtKB">
        <authorList>
            <consortium name="EnsemblPlants"/>
        </authorList>
    </citation>
    <scope>IDENTIFICATION</scope>
</reference>
<organism evidence="8">
    <name type="scientific">Physcomitrium patens</name>
    <name type="common">Spreading-leaved earth moss</name>
    <name type="synonym">Physcomitrella patens</name>
    <dbReference type="NCBI Taxonomy" id="3218"/>
    <lineage>
        <taxon>Eukaryota</taxon>
        <taxon>Viridiplantae</taxon>
        <taxon>Streptophyta</taxon>
        <taxon>Embryophyta</taxon>
        <taxon>Bryophyta</taxon>
        <taxon>Bryophytina</taxon>
        <taxon>Bryopsida</taxon>
        <taxon>Funariidae</taxon>
        <taxon>Funariales</taxon>
        <taxon>Funariaceae</taxon>
        <taxon>Physcomitrium</taxon>
    </lineage>
</organism>
<gene>
    <name evidence="9" type="primary">LOC112283665</name>
    <name evidence="8" type="ORF">PHYPA_008829</name>
</gene>
<evidence type="ECO:0000256" key="5">
    <source>
        <dbReference type="ARBA" id="ARBA00023136"/>
    </source>
</evidence>
<dbReference type="PaxDb" id="3218-PP1S113_153V6.1"/>